<proteinExistence type="predicted"/>
<dbReference type="RefSeq" id="XP_001225678.1">
    <property type="nucleotide sequence ID" value="XM_001225677.1"/>
</dbReference>
<dbReference type="AlphaFoldDB" id="Q2GVI2"/>
<name>Q2GVI2_CHAGB</name>
<evidence type="ECO:0000313" key="1">
    <source>
        <dbReference type="EMBL" id="EAQ86769.1"/>
    </source>
</evidence>
<evidence type="ECO:0000313" key="2">
    <source>
        <dbReference type="Proteomes" id="UP000001056"/>
    </source>
</evidence>
<sequence length="248" mass="26335">MSGLEILGAVTAVLGQIESAIALAARFRTAHQRQKGLTAVLDQHGQVLVETQRIVTLVKEEEALQTAAVTAELVTVDESVKGLVDLLNRIQTSGQDKRSSRFSQMFYQLAHGSRDEGDLRTAMESLGRAKGDLGLCISVAHVGLSRAEPKTENGTLVITAADLASIEPPGRIRGRRQSPANGDEPASQLIVSENMTADQALQINGPVGMQEWYSASHLIQGNKASAQSVQINGAMSPDAFAALLQAKA</sequence>
<keyword evidence="2" id="KW-1185">Reference proteome</keyword>
<dbReference type="eggNOG" id="ENOG502SRNU">
    <property type="taxonomic scope" value="Eukaryota"/>
</dbReference>
<dbReference type="HOGENOM" id="CLU_056984_0_0_1"/>
<dbReference type="Proteomes" id="UP000001056">
    <property type="component" value="Unassembled WGS sequence"/>
</dbReference>
<organism evidence="1 2">
    <name type="scientific">Chaetomium globosum (strain ATCC 6205 / CBS 148.51 / DSM 1962 / NBRC 6347 / NRRL 1970)</name>
    <name type="common">Soil fungus</name>
    <dbReference type="NCBI Taxonomy" id="306901"/>
    <lineage>
        <taxon>Eukaryota</taxon>
        <taxon>Fungi</taxon>
        <taxon>Dikarya</taxon>
        <taxon>Ascomycota</taxon>
        <taxon>Pezizomycotina</taxon>
        <taxon>Sordariomycetes</taxon>
        <taxon>Sordariomycetidae</taxon>
        <taxon>Sordariales</taxon>
        <taxon>Chaetomiaceae</taxon>
        <taxon>Chaetomium</taxon>
    </lineage>
</organism>
<dbReference type="VEuPathDB" id="FungiDB:CHGG_08022"/>
<protein>
    <submittedName>
        <fullName evidence="1">Uncharacterized protein</fullName>
    </submittedName>
</protein>
<reference evidence="2" key="1">
    <citation type="journal article" date="2015" name="Genome Announc.">
        <title>Draft genome sequence of the cellulolytic fungus Chaetomium globosum.</title>
        <authorList>
            <person name="Cuomo C.A."/>
            <person name="Untereiner W.A."/>
            <person name="Ma L.-J."/>
            <person name="Grabherr M."/>
            <person name="Birren B.W."/>
        </authorList>
    </citation>
    <scope>NUCLEOTIDE SEQUENCE [LARGE SCALE GENOMIC DNA]</scope>
    <source>
        <strain evidence="2">ATCC 6205 / CBS 148.51 / DSM 1962 / NBRC 6347 / NRRL 1970</strain>
    </source>
</reference>
<dbReference type="EMBL" id="CH408033">
    <property type="protein sequence ID" value="EAQ86769.1"/>
    <property type="molecule type" value="Genomic_DNA"/>
</dbReference>
<accession>Q2GVI2</accession>
<dbReference type="OrthoDB" id="4582337at2759"/>
<dbReference type="InParanoid" id="Q2GVI2"/>
<gene>
    <name evidence="1" type="ORF">CHGG_08022</name>
</gene>
<dbReference type="OMA" id="NAMQIND"/>
<dbReference type="GeneID" id="4394366"/>